<name>A0A9P8QJM3_9HYPO</name>
<keyword evidence="3" id="KW-1185">Reference proteome</keyword>
<dbReference type="OrthoDB" id="4892346at2759"/>
<feature type="compositionally biased region" description="Basic and acidic residues" evidence="1">
    <location>
        <begin position="130"/>
        <end position="139"/>
    </location>
</feature>
<evidence type="ECO:0000313" key="3">
    <source>
        <dbReference type="Proteomes" id="UP000827724"/>
    </source>
</evidence>
<accession>A0A9P8QJM3</accession>
<dbReference type="AlphaFoldDB" id="A0A9P8QJM3"/>
<dbReference type="EMBL" id="JAIWOZ010000006">
    <property type="protein sequence ID" value="KAH6604230.1"/>
    <property type="molecule type" value="Genomic_DNA"/>
</dbReference>
<comment type="caution">
    <text evidence="2">The sequence shown here is derived from an EMBL/GenBank/DDBJ whole genome shotgun (WGS) entry which is preliminary data.</text>
</comment>
<feature type="region of interest" description="Disordered" evidence="1">
    <location>
        <begin position="245"/>
        <end position="271"/>
    </location>
</feature>
<evidence type="ECO:0000313" key="2">
    <source>
        <dbReference type="EMBL" id="KAH6604230.1"/>
    </source>
</evidence>
<reference evidence="2" key="1">
    <citation type="submission" date="2021-08" db="EMBL/GenBank/DDBJ databases">
        <title>Chromosome-Level Trichoderma cornu-damae using Hi-C Data.</title>
        <authorList>
            <person name="Kim C.S."/>
        </authorList>
    </citation>
    <scope>NUCLEOTIDE SEQUENCE</scope>
    <source>
        <strain evidence="2">KA19-0412C</strain>
    </source>
</reference>
<evidence type="ECO:0000256" key="1">
    <source>
        <dbReference type="SAM" id="MobiDB-lite"/>
    </source>
</evidence>
<sequence length="447" mass="47862">MAQHTDHGGLYYAELIKSNLQFIYGKECLLEILSQVRAPDTWQVSILKTENGFRSVAFVDSGTGLLDVLQKLHRKSAEMLSTFIADHAAEATAYVKRKRAENKATTAAGAAAAGAGATACVAAKTDNAADSKAAERSPEADAPNEGNLLSLANAGSDSENLSDDAYVWLRDVEGGPARRLIVKGCYGKHLPHEIAASLRAEGGRFRGILCPNYGPVRSFPRRSLYDPTASDLSYVVDCKPNSQAADAAVPSKAEPAPDAGGKPQPDKAAAQPELRLEAMSPAVRMQYDQQMRHRHRNPTPPARISVLLYIQWSGYGETVVADECHLSVRALQSRVRHMLRTHGPGLFGDAHAHIITSVMFTPEELVNFVVTVKGMRVNGSMMVLGPGFGDDLSAMVSGQKLTQAVKIEIDLKWNGKLFNNNNNSSSSSSSSSSNDGNSDASNAAAAN</sequence>
<gene>
    <name evidence="2" type="ORF">Trco_007676</name>
</gene>
<feature type="region of interest" description="Disordered" evidence="1">
    <location>
        <begin position="420"/>
        <end position="447"/>
    </location>
</feature>
<protein>
    <submittedName>
        <fullName evidence="2">Uncharacterized protein</fullName>
    </submittedName>
</protein>
<feature type="region of interest" description="Disordered" evidence="1">
    <location>
        <begin position="130"/>
        <end position="156"/>
    </location>
</feature>
<proteinExistence type="predicted"/>
<organism evidence="2 3">
    <name type="scientific">Trichoderma cornu-damae</name>
    <dbReference type="NCBI Taxonomy" id="654480"/>
    <lineage>
        <taxon>Eukaryota</taxon>
        <taxon>Fungi</taxon>
        <taxon>Dikarya</taxon>
        <taxon>Ascomycota</taxon>
        <taxon>Pezizomycotina</taxon>
        <taxon>Sordariomycetes</taxon>
        <taxon>Hypocreomycetidae</taxon>
        <taxon>Hypocreales</taxon>
        <taxon>Hypocreaceae</taxon>
        <taxon>Trichoderma</taxon>
    </lineage>
</organism>
<dbReference type="Proteomes" id="UP000827724">
    <property type="component" value="Unassembled WGS sequence"/>
</dbReference>